<sequence>MLLPSLRKGMCFADPITSHCVAPLNSGLRAITAVVSSSIPVSSFSTISQEDPTSAKSVGLQALVEKNDVAVSQFELSNYTDLQQSPYMPLRQYSHSLSLTCGPIFEAPASATPSIHHHTCTSFYPSLSSASRACPSVRGILEHCRQACNLSDVPSFWWPQEKPALFIQSFLSMEGGFGAVALESSAKEVLLYDVESCKLEQRLSDSSITAPGCASMHFSPDEFHNAL</sequence>
<protein>
    <submittedName>
        <fullName evidence="1">Uncharacterized protein</fullName>
    </submittedName>
</protein>
<keyword evidence="2" id="KW-1185">Reference proteome</keyword>
<evidence type="ECO:0000313" key="2">
    <source>
        <dbReference type="Proteomes" id="UP001497444"/>
    </source>
</evidence>
<dbReference type="Proteomes" id="UP001497444">
    <property type="component" value="Chromosome 15"/>
</dbReference>
<dbReference type="EMBL" id="OZ020110">
    <property type="protein sequence ID" value="CAK9263209.1"/>
    <property type="molecule type" value="Genomic_DNA"/>
</dbReference>
<evidence type="ECO:0000313" key="1">
    <source>
        <dbReference type="EMBL" id="CAK9263209.1"/>
    </source>
</evidence>
<accession>A0ABP0W8S9</accession>
<name>A0ABP0W8S9_9BRYO</name>
<organism evidence="1 2">
    <name type="scientific">Sphagnum jensenii</name>
    <dbReference type="NCBI Taxonomy" id="128206"/>
    <lineage>
        <taxon>Eukaryota</taxon>
        <taxon>Viridiplantae</taxon>
        <taxon>Streptophyta</taxon>
        <taxon>Embryophyta</taxon>
        <taxon>Bryophyta</taxon>
        <taxon>Sphagnophytina</taxon>
        <taxon>Sphagnopsida</taxon>
        <taxon>Sphagnales</taxon>
        <taxon>Sphagnaceae</taxon>
        <taxon>Sphagnum</taxon>
    </lineage>
</organism>
<gene>
    <name evidence="1" type="ORF">CSSPJE1EN1_LOCUS8687</name>
</gene>
<reference evidence="1" key="1">
    <citation type="submission" date="2024-02" db="EMBL/GenBank/DDBJ databases">
        <authorList>
            <consortium name="ELIXIR-Norway"/>
            <consortium name="Elixir Norway"/>
        </authorList>
    </citation>
    <scope>NUCLEOTIDE SEQUENCE</scope>
</reference>
<proteinExistence type="predicted"/>